<evidence type="ECO:0000256" key="1">
    <source>
        <dbReference type="SAM" id="Phobius"/>
    </source>
</evidence>
<name>A0A9D1J8W0_9FIRM</name>
<keyword evidence="1" id="KW-0472">Membrane</keyword>
<sequence length="257" mass="28037">MAVATPILERQTSQKTAAMSDDELHNAQISENYKRLLDPEFRRENVRNEGAAAPAVNQQNYAAATEILRPSAPVRQAAPAQSEYIAPVQQEYVAPAQAMPAPQAQQHPYLVTNARADSDLFRADSPINQRYAATAATAVVEEDENEDLRPTQTTIQYKTARENDVIEPKIIRESETHLLGKREKAIIATFISVVAALFILVIINSAVIAGLNSEVGLIQDSVAAAQQILEQVNSQISASTSLERIAEYALSHGLILP</sequence>
<keyword evidence="1" id="KW-1133">Transmembrane helix</keyword>
<keyword evidence="1" id="KW-0812">Transmembrane</keyword>
<dbReference type="AlphaFoldDB" id="A0A9D1J8W0"/>
<reference evidence="2" key="1">
    <citation type="submission" date="2020-10" db="EMBL/GenBank/DDBJ databases">
        <authorList>
            <person name="Gilroy R."/>
        </authorList>
    </citation>
    <scope>NUCLEOTIDE SEQUENCE</scope>
    <source>
        <strain evidence="2">ChiW16-3235</strain>
    </source>
</reference>
<dbReference type="Proteomes" id="UP000823913">
    <property type="component" value="Unassembled WGS sequence"/>
</dbReference>
<evidence type="ECO:0008006" key="4">
    <source>
        <dbReference type="Google" id="ProtNLM"/>
    </source>
</evidence>
<organism evidence="2 3">
    <name type="scientific">Candidatus Coproplasma avicola</name>
    <dbReference type="NCBI Taxonomy" id="2840744"/>
    <lineage>
        <taxon>Bacteria</taxon>
        <taxon>Bacillati</taxon>
        <taxon>Bacillota</taxon>
        <taxon>Clostridia</taxon>
        <taxon>Eubacteriales</taxon>
        <taxon>Candidatus Coproplasma</taxon>
    </lineage>
</organism>
<gene>
    <name evidence="2" type="ORF">IAB94_03420</name>
</gene>
<evidence type="ECO:0000313" key="3">
    <source>
        <dbReference type="Proteomes" id="UP000823913"/>
    </source>
</evidence>
<reference evidence="2" key="2">
    <citation type="journal article" date="2021" name="PeerJ">
        <title>Extensive microbial diversity within the chicken gut microbiome revealed by metagenomics and culture.</title>
        <authorList>
            <person name="Gilroy R."/>
            <person name="Ravi A."/>
            <person name="Getino M."/>
            <person name="Pursley I."/>
            <person name="Horton D.L."/>
            <person name="Alikhan N.F."/>
            <person name="Baker D."/>
            <person name="Gharbi K."/>
            <person name="Hall N."/>
            <person name="Watson M."/>
            <person name="Adriaenssens E.M."/>
            <person name="Foster-Nyarko E."/>
            <person name="Jarju S."/>
            <person name="Secka A."/>
            <person name="Antonio M."/>
            <person name="Oren A."/>
            <person name="Chaudhuri R.R."/>
            <person name="La Ragione R."/>
            <person name="Hildebrand F."/>
            <person name="Pallen M.J."/>
        </authorList>
    </citation>
    <scope>NUCLEOTIDE SEQUENCE</scope>
    <source>
        <strain evidence="2">ChiW16-3235</strain>
    </source>
</reference>
<protein>
    <recommendedName>
        <fullName evidence="4">Cell division protein FtsL</fullName>
    </recommendedName>
</protein>
<evidence type="ECO:0000313" key="2">
    <source>
        <dbReference type="EMBL" id="HIR67084.1"/>
    </source>
</evidence>
<proteinExistence type="predicted"/>
<feature type="transmembrane region" description="Helical" evidence="1">
    <location>
        <begin position="185"/>
        <end position="211"/>
    </location>
</feature>
<dbReference type="EMBL" id="DVHK01000076">
    <property type="protein sequence ID" value="HIR67084.1"/>
    <property type="molecule type" value="Genomic_DNA"/>
</dbReference>
<comment type="caution">
    <text evidence="2">The sequence shown here is derived from an EMBL/GenBank/DDBJ whole genome shotgun (WGS) entry which is preliminary data.</text>
</comment>
<accession>A0A9D1J8W0</accession>